<dbReference type="Proteomes" id="UP000027986">
    <property type="component" value="Chromosome"/>
</dbReference>
<dbReference type="PROSITE" id="PS50850">
    <property type="entry name" value="MFS"/>
    <property type="match status" value="1"/>
</dbReference>
<dbReference type="GeneID" id="41841834"/>
<dbReference type="InterPro" id="IPR005829">
    <property type="entry name" value="Sugar_transporter_CS"/>
</dbReference>
<dbReference type="FunFam" id="1.20.1250.20:FF:000001">
    <property type="entry name" value="Dicarboxylate MFS transporter"/>
    <property type="match status" value="1"/>
</dbReference>
<evidence type="ECO:0000256" key="9">
    <source>
        <dbReference type="ARBA" id="ARBA00037295"/>
    </source>
</evidence>
<evidence type="ECO:0000256" key="4">
    <source>
        <dbReference type="ARBA" id="ARBA00022475"/>
    </source>
</evidence>
<dbReference type="PANTHER" id="PTHR43528">
    <property type="entry name" value="ALPHA-KETOGLUTARATE PERMEASE"/>
    <property type="match status" value="1"/>
</dbReference>
<comment type="similarity">
    <text evidence="2">Belongs to the major facilitator superfamily. Metabolite:H+ Symporter (MHS) family (TC 2.A.1.6) family.</text>
</comment>
<evidence type="ECO:0000256" key="7">
    <source>
        <dbReference type="ARBA" id="ARBA00022989"/>
    </source>
</evidence>
<protein>
    <recommendedName>
        <fullName evidence="10">Putative proline/betaine transporter</fullName>
    </recommendedName>
</protein>
<evidence type="ECO:0000259" key="12">
    <source>
        <dbReference type="PROSITE" id="PS50850"/>
    </source>
</evidence>
<keyword evidence="8 11" id="KW-0472">Membrane</keyword>
<dbReference type="eggNOG" id="COG0477">
    <property type="taxonomic scope" value="Bacteria"/>
</dbReference>
<dbReference type="GO" id="GO:0015293">
    <property type="term" value="F:symporter activity"/>
    <property type="evidence" value="ECO:0007669"/>
    <property type="project" value="UniProtKB-KW"/>
</dbReference>
<comment type="function">
    <text evidence="9">May be a proton symporter involved in the uptake of osmolytes such as proline and glycine betaine.</text>
</comment>
<dbReference type="AlphaFoldDB" id="A0A075JJN4"/>
<dbReference type="Gene3D" id="1.20.1250.20">
    <property type="entry name" value="MFS general substrate transporter like domains"/>
    <property type="match status" value="2"/>
</dbReference>
<dbReference type="PROSITE" id="PS00216">
    <property type="entry name" value="SUGAR_TRANSPORT_1"/>
    <property type="match status" value="1"/>
</dbReference>
<organism evidence="13 14">
    <name type="scientific">Dermacoccus nishinomiyaensis</name>
    <dbReference type="NCBI Taxonomy" id="1274"/>
    <lineage>
        <taxon>Bacteria</taxon>
        <taxon>Bacillati</taxon>
        <taxon>Actinomycetota</taxon>
        <taxon>Actinomycetes</taxon>
        <taxon>Micrococcales</taxon>
        <taxon>Dermacoccaceae</taxon>
        <taxon>Dermacoccus</taxon>
    </lineage>
</organism>
<gene>
    <name evidence="13" type="ORF">HX89_12195</name>
</gene>
<feature type="transmembrane region" description="Helical" evidence="11">
    <location>
        <begin position="60"/>
        <end position="82"/>
    </location>
</feature>
<evidence type="ECO:0000256" key="3">
    <source>
        <dbReference type="ARBA" id="ARBA00022448"/>
    </source>
</evidence>
<dbReference type="InterPro" id="IPR051084">
    <property type="entry name" value="H+-coupled_symporters"/>
</dbReference>
<evidence type="ECO:0000313" key="14">
    <source>
        <dbReference type="Proteomes" id="UP000027986"/>
    </source>
</evidence>
<keyword evidence="6" id="KW-0769">Symport</keyword>
<evidence type="ECO:0000256" key="11">
    <source>
        <dbReference type="SAM" id="Phobius"/>
    </source>
</evidence>
<evidence type="ECO:0000256" key="1">
    <source>
        <dbReference type="ARBA" id="ARBA00004651"/>
    </source>
</evidence>
<keyword evidence="3" id="KW-0813">Transport</keyword>
<feature type="transmembrane region" description="Helical" evidence="11">
    <location>
        <begin position="339"/>
        <end position="364"/>
    </location>
</feature>
<feature type="transmembrane region" description="Helical" evidence="11">
    <location>
        <begin position="94"/>
        <end position="112"/>
    </location>
</feature>
<comment type="subcellular location">
    <subcellularLocation>
        <location evidence="1">Cell membrane</location>
        <topology evidence="1">Multi-pass membrane protein</topology>
    </subcellularLocation>
</comment>
<dbReference type="PANTHER" id="PTHR43528:SF1">
    <property type="entry name" value="ALPHA-KETOGLUTARATE PERMEASE"/>
    <property type="match status" value="1"/>
</dbReference>
<feature type="domain" description="Major facilitator superfamily (MFS) profile" evidence="12">
    <location>
        <begin position="22"/>
        <end position="431"/>
    </location>
</feature>
<evidence type="ECO:0000256" key="5">
    <source>
        <dbReference type="ARBA" id="ARBA00022692"/>
    </source>
</evidence>
<dbReference type="Pfam" id="PF07690">
    <property type="entry name" value="MFS_1"/>
    <property type="match status" value="1"/>
</dbReference>
<feature type="transmembrane region" description="Helical" evidence="11">
    <location>
        <begin position="314"/>
        <end position="333"/>
    </location>
</feature>
<name>A0A075JJN4_9MICO</name>
<feature type="transmembrane region" description="Helical" evidence="11">
    <location>
        <begin position="281"/>
        <end position="302"/>
    </location>
</feature>
<dbReference type="InterPro" id="IPR036259">
    <property type="entry name" value="MFS_trans_sf"/>
</dbReference>
<dbReference type="EMBL" id="CP008889">
    <property type="protein sequence ID" value="AIF41567.1"/>
    <property type="molecule type" value="Genomic_DNA"/>
</dbReference>
<feature type="transmembrane region" description="Helical" evidence="11">
    <location>
        <begin position="406"/>
        <end position="426"/>
    </location>
</feature>
<evidence type="ECO:0000256" key="2">
    <source>
        <dbReference type="ARBA" id="ARBA00008240"/>
    </source>
</evidence>
<feature type="transmembrane region" description="Helical" evidence="11">
    <location>
        <begin position="247"/>
        <end position="269"/>
    </location>
</feature>
<dbReference type="GO" id="GO:0005886">
    <property type="term" value="C:plasma membrane"/>
    <property type="evidence" value="ECO:0007669"/>
    <property type="project" value="UniProtKB-SubCell"/>
</dbReference>
<feature type="transmembrane region" description="Helical" evidence="11">
    <location>
        <begin position="376"/>
        <end position="400"/>
    </location>
</feature>
<keyword evidence="7 11" id="KW-1133">Transmembrane helix</keyword>
<evidence type="ECO:0000256" key="6">
    <source>
        <dbReference type="ARBA" id="ARBA00022847"/>
    </source>
</evidence>
<dbReference type="KEGG" id="dni:HX89_12195"/>
<proteinExistence type="inferred from homology"/>
<keyword evidence="4" id="KW-1003">Cell membrane</keyword>
<feature type="transmembrane region" description="Helical" evidence="11">
    <location>
        <begin position="118"/>
        <end position="138"/>
    </location>
</feature>
<dbReference type="HOGENOM" id="CLU_001265_39_0_11"/>
<keyword evidence="5 11" id="KW-0812">Transmembrane</keyword>
<dbReference type="SUPFAM" id="SSF103473">
    <property type="entry name" value="MFS general substrate transporter"/>
    <property type="match status" value="1"/>
</dbReference>
<dbReference type="InterPro" id="IPR011701">
    <property type="entry name" value="MFS"/>
</dbReference>
<feature type="transmembrane region" description="Helical" evidence="11">
    <location>
        <begin position="159"/>
        <end position="182"/>
    </location>
</feature>
<evidence type="ECO:0000256" key="10">
    <source>
        <dbReference type="ARBA" id="ARBA00039918"/>
    </source>
</evidence>
<feature type="transmembrane region" description="Helical" evidence="11">
    <location>
        <begin position="194"/>
        <end position="213"/>
    </location>
</feature>
<evidence type="ECO:0000256" key="8">
    <source>
        <dbReference type="ARBA" id="ARBA00023136"/>
    </source>
</evidence>
<dbReference type="RefSeq" id="WP_006943636.1">
    <property type="nucleotide sequence ID" value="NZ_CP008889.1"/>
</dbReference>
<keyword evidence="14" id="KW-1185">Reference proteome</keyword>
<sequence>MATPPDTISTTLPGSTAMRRRVIAGSFVGNFVEWFDYAVYGYFAHEISGAFFPNDTPRTALVKTFALFALSFLCRPIGGVVWGHIGDRIGRRSALAASILLMSGASFLIALLPTYHAVGILAPVLLLVLRLVQGFSAAGEYAGASAYLTEYAPASRRGLTGAVVPASTASGLLVGSLIAAGMSAWMPASDLASWGWRLPFALALPLGLVGLTIRRRLDDSPEFLAARENTPASEAAPIALVLRERRALVVTFAAALLNAVGFYVVLSYLPTYLSTELDLDQTLSFVAATIALGCYIALVLGAGALSDRYGRKPLMYAASTLFIVGSVPAFVALGSGSFAVIVLVQILLGGVLALNDGVLPSFLAEQFTTRTRFTGFALTFNLANALFGGTAPMIATWLVGRTHWTIAPAVYLVAVAVVTLVAVAFARETAGKPLARD</sequence>
<accession>A0A075JJN4</accession>
<dbReference type="InterPro" id="IPR020846">
    <property type="entry name" value="MFS_dom"/>
</dbReference>
<reference evidence="13 14" key="1">
    <citation type="submission" date="2014-07" db="EMBL/GenBank/DDBJ databases">
        <title>Genome Sequencing of Dermacoccus nishinomiyaensis.</title>
        <authorList>
            <person name="Hong K.W."/>
            <person name="Chan K.G."/>
        </authorList>
    </citation>
    <scope>NUCLEOTIDE SEQUENCE [LARGE SCALE GENOMIC DNA]</scope>
    <source>
        <strain evidence="13 14">M25</strain>
    </source>
</reference>
<evidence type="ECO:0000313" key="13">
    <source>
        <dbReference type="EMBL" id="AIF41567.1"/>
    </source>
</evidence>